<dbReference type="SMART" id="SM00355">
    <property type="entry name" value="ZnF_C2H2"/>
    <property type="match status" value="6"/>
</dbReference>
<evidence type="ECO:0000256" key="1">
    <source>
        <dbReference type="ARBA" id="ARBA00004123"/>
    </source>
</evidence>
<evidence type="ECO:0000256" key="3">
    <source>
        <dbReference type="ARBA" id="ARBA00022737"/>
    </source>
</evidence>
<evidence type="ECO:0000256" key="7">
    <source>
        <dbReference type="PROSITE-ProRule" id="PRU00042"/>
    </source>
</evidence>
<dbReference type="Proteomes" id="UP001652642">
    <property type="component" value="Chromosome 2"/>
</dbReference>
<dbReference type="PANTHER" id="PTHR24390">
    <property type="entry name" value="ZINC FINGER PROTEIN"/>
    <property type="match status" value="1"/>
</dbReference>
<dbReference type="RefSeq" id="XP_072848132.1">
    <property type="nucleotide sequence ID" value="XM_072992031.1"/>
</dbReference>
<comment type="subcellular location">
    <subcellularLocation>
        <location evidence="1">Nucleus</location>
    </subcellularLocation>
</comment>
<evidence type="ECO:0000256" key="6">
    <source>
        <dbReference type="ARBA" id="ARBA00023242"/>
    </source>
</evidence>
<feature type="region of interest" description="Disordered" evidence="8">
    <location>
        <begin position="40"/>
        <end position="95"/>
    </location>
</feature>
<dbReference type="InterPro" id="IPR013087">
    <property type="entry name" value="Znf_C2H2_type"/>
</dbReference>
<name>A0ABM5FRV0_9SAUR</name>
<dbReference type="Gene3D" id="3.30.160.60">
    <property type="entry name" value="Classic Zinc Finger"/>
    <property type="match status" value="7"/>
</dbReference>
<feature type="domain" description="C2H2-type" evidence="9">
    <location>
        <begin position="236"/>
        <end position="263"/>
    </location>
</feature>
<feature type="compositionally biased region" description="Basic and acidic residues" evidence="8">
    <location>
        <begin position="41"/>
        <end position="81"/>
    </location>
</feature>
<accession>A0ABM5FRV0</accession>
<proteinExistence type="predicted"/>
<keyword evidence="6" id="KW-0539">Nucleus</keyword>
<evidence type="ECO:0000256" key="4">
    <source>
        <dbReference type="ARBA" id="ARBA00022771"/>
    </source>
</evidence>
<dbReference type="PROSITE" id="PS50157">
    <property type="entry name" value="ZINC_FINGER_C2H2_2"/>
    <property type="match status" value="6"/>
</dbReference>
<feature type="domain" description="C2H2-type" evidence="9">
    <location>
        <begin position="320"/>
        <end position="347"/>
    </location>
</feature>
<feature type="compositionally biased region" description="Basic and acidic residues" evidence="8">
    <location>
        <begin position="1"/>
        <end position="12"/>
    </location>
</feature>
<reference evidence="10" key="1">
    <citation type="submission" date="2025-05" db="UniProtKB">
        <authorList>
            <consortium name="RefSeq"/>
        </authorList>
    </citation>
    <scope>NUCLEOTIDE SEQUENCE [LARGE SCALE GENOMIC DNA]</scope>
</reference>
<feature type="domain" description="C2H2-type" evidence="9">
    <location>
        <begin position="264"/>
        <end position="291"/>
    </location>
</feature>
<evidence type="ECO:0000313" key="10">
    <source>
        <dbReference type="Proteomes" id="UP001652642"/>
    </source>
</evidence>
<feature type="domain" description="C2H2-type" evidence="9">
    <location>
        <begin position="180"/>
        <end position="207"/>
    </location>
</feature>
<evidence type="ECO:0000256" key="2">
    <source>
        <dbReference type="ARBA" id="ARBA00022723"/>
    </source>
</evidence>
<protein>
    <recommendedName>
        <fullName evidence="9">C2H2-type domain-containing protein</fullName>
    </recommendedName>
</protein>
<gene>
    <name evidence="11" type="primary">LOC140704821</name>
</gene>
<keyword evidence="5" id="KW-0862">Zinc</keyword>
<keyword evidence="3" id="KW-0677">Repeat</keyword>
<evidence type="ECO:0000256" key="8">
    <source>
        <dbReference type="SAM" id="MobiDB-lite"/>
    </source>
</evidence>
<evidence type="ECO:0000259" key="9">
    <source>
        <dbReference type="PROSITE" id="PS50157"/>
    </source>
</evidence>
<evidence type="ECO:0000256" key="5">
    <source>
        <dbReference type="ARBA" id="ARBA00022833"/>
    </source>
</evidence>
<keyword evidence="2" id="KW-0479">Metal-binding</keyword>
<reference evidence="11" key="2">
    <citation type="submission" date="2025-08" db="UniProtKB">
        <authorList>
            <consortium name="RefSeq"/>
        </authorList>
    </citation>
    <scope>IDENTIFICATION</scope>
</reference>
<keyword evidence="4 7" id="KW-0863">Zinc-finger</keyword>
<dbReference type="PROSITE" id="PS00028">
    <property type="entry name" value="ZINC_FINGER_C2H2_1"/>
    <property type="match status" value="5"/>
</dbReference>
<dbReference type="GeneID" id="140704821"/>
<dbReference type="InterPro" id="IPR036236">
    <property type="entry name" value="Znf_C2H2_sf"/>
</dbReference>
<keyword evidence="10" id="KW-1185">Reference proteome</keyword>
<evidence type="ECO:0000313" key="11">
    <source>
        <dbReference type="RefSeq" id="XP_072848132.1"/>
    </source>
</evidence>
<feature type="domain" description="C2H2-type" evidence="9">
    <location>
        <begin position="208"/>
        <end position="235"/>
    </location>
</feature>
<dbReference type="PANTHER" id="PTHR24390:SF242">
    <property type="entry name" value="ZINC FINGER PROTEIN 76"/>
    <property type="match status" value="1"/>
</dbReference>
<dbReference type="SUPFAM" id="SSF57667">
    <property type="entry name" value="beta-beta-alpha zinc fingers"/>
    <property type="match status" value="4"/>
</dbReference>
<sequence length="374" mass="42670">MEGEAPLKDEQKQLQAGANQKEDDADEAFLLLLEGLEDLQDEGKEKEVSLHGTLPERGEDEKENCWDGNESLRRNQADQRRDRSHRCPSGVASEDKMGKTANWSISALQSSEYQQNIPLRKGPVKCPTCHTEINLCHCLEDVESFRWSPEDTGFHTGEKHKCFSSDLKAPQPMHSEEIGCTCRECGKSFKRSSELESHQSIHTGQKAYKSHECGQALWHNSHLQEHQRIHTGEKPYECKECGRSFSQIANLVIHQQIHSGEKPYICKECGKYFSYHSNFRVHQRSHSGEKPYSCKECGKCFCRSGDLQVHQRIHTGEKPHQCNECGKKFSQRSSLVVHQRIHTGEKPYKCEECGRSFKQCVCCVFSRLVVSDSS</sequence>
<organism evidence="10 11">
    <name type="scientific">Pogona vitticeps</name>
    <name type="common">central bearded dragon</name>
    <dbReference type="NCBI Taxonomy" id="103695"/>
    <lineage>
        <taxon>Eukaryota</taxon>
        <taxon>Metazoa</taxon>
        <taxon>Chordata</taxon>
        <taxon>Craniata</taxon>
        <taxon>Vertebrata</taxon>
        <taxon>Euteleostomi</taxon>
        <taxon>Lepidosauria</taxon>
        <taxon>Squamata</taxon>
        <taxon>Bifurcata</taxon>
        <taxon>Unidentata</taxon>
        <taxon>Episquamata</taxon>
        <taxon>Toxicofera</taxon>
        <taxon>Iguania</taxon>
        <taxon>Acrodonta</taxon>
        <taxon>Agamidae</taxon>
        <taxon>Amphibolurinae</taxon>
        <taxon>Pogona</taxon>
    </lineage>
</organism>
<feature type="region of interest" description="Disordered" evidence="8">
    <location>
        <begin position="1"/>
        <end position="22"/>
    </location>
</feature>
<feature type="domain" description="C2H2-type" evidence="9">
    <location>
        <begin position="292"/>
        <end position="319"/>
    </location>
</feature>
<dbReference type="Pfam" id="PF00096">
    <property type="entry name" value="zf-C2H2"/>
    <property type="match status" value="5"/>
</dbReference>